<name>A0A499VB08_9ACTN</name>
<protein>
    <submittedName>
        <fullName evidence="1">Uncharacterized protein</fullName>
    </submittedName>
</protein>
<gene>
    <name evidence="1" type="ORF">SSPO_060350</name>
</gene>
<evidence type="ECO:0000313" key="2">
    <source>
        <dbReference type="Proteomes" id="UP000463951"/>
    </source>
</evidence>
<organism evidence="1 2">
    <name type="scientific">Streptomyces antimycoticus</name>
    <dbReference type="NCBI Taxonomy" id="68175"/>
    <lineage>
        <taxon>Bacteria</taxon>
        <taxon>Bacillati</taxon>
        <taxon>Actinomycetota</taxon>
        <taxon>Actinomycetes</taxon>
        <taxon>Kitasatosporales</taxon>
        <taxon>Streptomycetaceae</taxon>
        <taxon>Streptomyces</taxon>
        <taxon>Streptomyces violaceusniger group</taxon>
    </lineage>
</organism>
<reference evidence="1 2" key="1">
    <citation type="journal article" date="2020" name="Int. J. Syst. Evol. Microbiol.">
        <title>Reclassification of Streptomyces castelarensis and Streptomyces sporoclivatus as later heterotypic synonyms of Streptomyces antimycoticus.</title>
        <authorList>
            <person name="Komaki H."/>
            <person name="Tamura T."/>
        </authorList>
    </citation>
    <scope>NUCLEOTIDE SEQUENCE [LARGE SCALE GENOMIC DNA]</scope>
    <source>
        <strain evidence="1 2">NBRC 100767</strain>
    </source>
</reference>
<evidence type="ECO:0000313" key="1">
    <source>
        <dbReference type="EMBL" id="BBJ43317.1"/>
    </source>
</evidence>
<dbReference type="AlphaFoldDB" id="A0A499VB08"/>
<accession>A0A499VB08</accession>
<dbReference type="EMBL" id="AP019620">
    <property type="protein sequence ID" value="BBJ43317.1"/>
    <property type="molecule type" value="Genomic_DNA"/>
</dbReference>
<proteinExistence type="predicted"/>
<dbReference type="Proteomes" id="UP000463951">
    <property type="component" value="Chromosome"/>
</dbReference>
<sequence>MPLTAPPATPRPWLADPSPLVRGYRRTVPLPLRRAVVAVTGPGLRRAAMRGLGGLSAASGVLRMRRARRRLRRAGLLAGATGW</sequence>